<evidence type="ECO:0000313" key="5">
    <source>
        <dbReference type="Proteomes" id="UP000287352"/>
    </source>
</evidence>
<dbReference type="Proteomes" id="UP000287352">
    <property type="component" value="Unassembled WGS sequence"/>
</dbReference>
<keyword evidence="5" id="KW-1185">Reference proteome</keyword>
<evidence type="ECO:0000313" key="4">
    <source>
        <dbReference type="EMBL" id="GCE13468.1"/>
    </source>
</evidence>
<dbReference type="PANTHER" id="PTHR42748:SF7">
    <property type="entry name" value="NMRA LIKE REDOX SENSOR 1-RELATED"/>
    <property type="match status" value="1"/>
</dbReference>
<dbReference type="RefSeq" id="WP_126580990.1">
    <property type="nucleotide sequence ID" value="NZ_BIFR01000001.1"/>
</dbReference>
<evidence type="ECO:0000259" key="3">
    <source>
        <dbReference type="Pfam" id="PF05368"/>
    </source>
</evidence>
<evidence type="ECO:0000256" key="2">
    <source>
        <dbReference type="ARBA" id="ARBA00022857"/>
    </source>
</evidence>
<dbReference type="Pfam" id="PF05368">
    <property type="entry name" value="NmrA"/>
    <property type="match status" value="1"/>
</dbReference>
<dbReference type="PANTHER" id="PTHR42748">
    <property type="entry name" value="NITROGEN METABOLITE REPRESSION PROTEIN NMRA FAMILY MEMBER"/>
    <property type="match status" value="1"/>
</dbReference>
<dbReference type="OrthoDB" id="9794300at2"/>
<dbReference type="InterPro" id="IPR051164">
    <property type="entry name" value="NmrA-like_oxidored"/>
</dbReference>
<comment type="caution">
    <text evidence="4">The sequence shown here is derived from an EMBL/GenBank/DDBJ whole genome shotgun (WGS) entry which is preliminary data.</text>
</comment>
<dbReference type="SUPFAM" id="SSF51735">
    <property type="entry name" value="NAD(P)-binding Rossmann-fold domains"/>
    <property type="match status" value="1"/>
</dbReference>
<evidence type="ECO:0000256" key="1">
    <source>
        <dbReference type="ARBA" id="ARBA00006328"/>
    </source>
</evidence>
<dbReference type="CDD" id="cd05251">
    <property type="entry name" value="NmrA_like_SDR_a"/>
    <property type="match status" value="1"/>
</dbReference>
<dbReference type="InterPro" id="IPR036291">
    <property type="entry name" value="NAD(P)-bd_dom_sf"/>
</dbReference>
<dbReference type="InterPro" id="IPR008030">
    <property type="entry name" value="NmrA-like"/>
</dbReference>
<protein>
    <recommendedName>
        <fullName evidence="3">NmrA-like domain-containing protein</fullName>
    </recommendedName>
</protein>
<accession>A0A402A2U0</accession>
<dbReference type="AlphaFoldDB" id="A0A402A2U0"/>
<organism evidence="4 5">
    <name type="scientific">Tengunoibacter tsumagoiensis</name>
    <dbReference type="NCBI Taxonomy" id="2014871"/>
    <lineage>
        <taxon>Bacteria</taxon>
        <taxon>Bacillati</taxon>
        <taxon>Chloroflexota</taxon>
        <taxon>Ktedonobacteria</taxon>
        <taxon>Ktedonobacterales</taxon>
        <taxon>Dictyobacteraceae</taxon>
        <taxon>Tengunoibacter</taxon>
    </lineage>
</organism>
<dbReference type="EMBL" id="BIFR01000001">
    <property type="protein sequence ID" value="GCE13468.1"/>
    <property type="molecule type" value="Genomic_DNA"/>
</dbReference>
<comment type="similarity">
    <text evidence="1">Belongs to the NmrA-type oxidoreductase family.</text>
</comment>
<gene>
    <name evidence="4" type="ORF">KTT_33270</name>
</gene>
<proteinExistence type="inferred from homology"/>
<feature type="domain" description="NmrA-like" evidence="3">
    <location>
        <begin position="6"/>
        <end position="277"/>
    </location>
</feature>
<sequence length="285" mass="31288">METRGKTILVTGATGNQGGAVTCHLLMDGWKVRALARDPQKPAYQALKKAGVELVRGDLDNIASLDEALTGVYGVFSVQNYIEHGPAGEVIQGKSLADAAKNAHVAHFVYSSVGGADRHSAIPHFESKWEVEQHIRTLGLPMTILRPVFFMDNFTSMYGQSIEQGVLTMPLKPTTKVQVIAADDIGAFAALALKEPQKFLGKAIELAGDELTMPQVAETFTRVFNHPVRYVEQPLEQVMSSNEEIGVMMEWFNTHGYQADISSLRQLYPPLLTLEAWLRKGAGHQ</sequence>
<reference evidence="5" key="1">
    <citation type="submission" date="2018-12" db="EMBL/GenBank/DDBJ databases">
        <title>Tengunoibacter tsumagoiensis gen. nov., sp. nov., Dictyobacter kobayashii sp. nov., D. alpinus sp. nov., and D. joshuensis sp. nov. and description of Dictyobacteraceae fam. nov. within the order Ktedonobacterales isolated from Tengu-no-mugimeshi.</title>
        <authorList>
            <person name="Wang C.M."/>
            <person name="Zheng Y."/>
            <person name="Sakai Y."/>
            <person name="Toyoda A."/>
            <person name="Minakuchi Y."/>
            <person name="Abe K."/>
            <person name="Yokota A."/>
            <person name="Yabe S."/>
        </authorList>
    </citation>
    <scope>NUCLEOTIDE SEQUENCE [LARGE SCALE GENOMIC DNA]</scope>
    <source>
        <strain evidence="5">Uno3</strain>
    </source>
</reference>
<name>A0A402A2U0_9CHLR</name>
<dbReference type="Gene3D" id="3.90.25.10">
    <property type="entry name" value="UDP-galactose 4-epimerase, domain 1"/>
    <property type="match status" value="1"/>
</dbReference>
<keyword evidence="2" id="KW-0521">NADP</keyword>
<dbReference type="Gene3D" id="3.40.50.720">
    <property type="entry name" value="NAD(P)-binding Rossmann-like Domain"/>
    <property type="match status" value="1"/>
</dbReference>